<accession>A0AAW3CA44</accession>
<dbReference type="EMBL" id="JBAMZM010000002">
    <property type="protein sequence ID" value="KAL0513600.1"/>
    <property type="molecule type" value="Genomic_DNA"/>
</dbReference>
<evidence type="ECO:0000313" key="2">
    <source>
        <dbReference type="EMBL" id="KAL0513600.1"/>
    </source>
</evidence>
<dbReference type="EMBL" id="JBAMZJ010000002">
    <property type="protein sequence ID" value="KAL0531071.1"/>
    <property type="molecule type" value="Genomic_DNA"/>
</dbReference>
<dbReference type="Proteomes" id="UP001443563">
    <property type="component" value="Unassembled WGS sequence"/>
</dbReference>
<evidence type="ECO:0000256" key="1">
    <source>
        <dbReference type="SAM" id="MobiDB-lite"/>
    </source>
</evidence>
<proteinExistence type="predicted"/>
<evidence type="ECO:0000313" key="4">
    <source>
        <dbReference type="Proteomes" id="UP001443563"/>
    </source>
</evidence>
<reference evidence="3 4" key="1">
    <citation type="submission" date="2024-02" db="EMBL/GenBank/DDBJ databases">
        <title>FIRST GENOME SEQUENCES OF Leishmania (Viannia) shawi, Leishmania (Viannia) lindenbergi AND Leishmania (Viannia) utingensis.</title>
        <authorList>
            <person name="Resadore F."/>
            <person name="Custodio M.G.F."/>
            <person name="Boite M.C."/>
            <person name="Cupolillo E."/>
            <person name="Ferreira G.E.M."/>
        </authorList>
    </citation>
    <scope>NUCLEOTIDE SEQUENCE</scope>
    <source>
        <strain evidence="2 4">MCEB/BR/1984/M8408</strain>
        <strain evidence="3">MHOM/BR/2013/18 LTA MLF</strain>
    </source>
</reference>
<evidence type="ECO:0000313" key="3">
    <source>
        <dbReference type="EMBL" id="KAL0531071.1"/>
    </source>
</evidence>
<feature type="compositionally biased region" description="Low complexity" evidence="1">
    <location>
        <begin position="63"/>
        <end position="75"/>
    </location>
</feature>
<gene>
    <name evidence="2" type="ORF">Q4I29_000673</name>
    <name evidence="3" type="ORF">Q4I32_000733</name>
</gene>
<evidence type="ECO:0000313" key="5">
    <source>
        <dbReference type="Proteomes" id="UP001500493"/>
    </source>
</evidence>
<feature type="region of interest" description="Disordered" evidence="1">
    <location>
        <begin position="35"/>
        <end position="85"/>
    </location>
</feature>
<dbReference type="Proteomes" id="UP001500493">
    <property type="component" value="Unassembled WGS sequence"/>
</dbReference>
<keyword evidence="4" id="KW-1185">Reference proteome</keyword>
<comment type="caution">
    <text evidence="3">The sequence shown here is derived from an EMBL/GenBank/DDBJ whole genome shotgun (WGS) entry which is preliminary data.</text>
</comment>
<sequence>MLPGCHERVDAVAVRRRHCLRRRYGMTLSMQARLSAPRSSTAAQAVLPRREQAPTAQQANAGSISMSSRSTSSSSGGEKGDTAAMPVTVFVQAAVGQR</sequence>
<organism evidence="3 5">
    <name type="scientific">Leishmania shawi</name>
    <dbReference type="NCBI Taxonomy" id="5680"/>
    <lineage>
        <taxon>Eukaryota</taxon>
        <taxon>Discoba</taxon>
        <taxon>Euglenozoa</taxon>
        <taxon>Kinetoplastea</taxon>
        <taxon>Metakinetoplastina</taxon>
        <taxon>Trypanosomatida</taxon>
        <taxon>Trypanosomatidae</taxon>
        <taxon>Leishmaniinae</taxon>
        <taxon>Leishmania</taxon>
        <taxon>Leishmania guyanensis species complex</taxon>
    </lineage>
</organism>
<protein>
    <submittedName>
        <fullName evidence="3">Uncharacterized protein</fullName>
    </submittedName>
</protein>
<name>A0AAW3CA44_9TRYP</name>
<dbReference type="AlphaFoldDB" id="A0AAW3CA44"/>